<comment type="caution">
    <text evidence="1">The sequence shown here is derived from an EMBL/GenBank/DDBJ whole genome shotgun (WGS) entry which is preliminary data.</text>
</comment>
<keyword evidence="2" id="KW-1185">Reference proteome</keyword>
<protein>
    <submittedName>
        <fullName evidence="1">Uncharacterized protein</fullName>
    </submittedName>
</protein>
<gene>
    <name evidence="1" type="ORF">MONAX_5E002992</name>
</gene>
<evidence type="ECO:0000313" key="2">
    <source>
        <dbReference type="Proteomes" id="UP000335636"/>
    </source>
</evidence>
<reference evidence="1" key="1">
    <citation type="submission" date="2019-04" db="EMBL/GenBank/DDBJ databases">
        <authorList>
            <person name="Alioto T."/>
            <person name="Alioto T."/>
        </authorList>
    </citation>
    <scope>NUCLEOTIDE SEQUENCE [LARGE SCALE GENOMIC DNA]</scope>
</reference>
<evidence type="ECO:0000313" key="1">
    <source>
        <dbReference type="EMBL" id="VTJ52411.1"/>
    </source>
</evidence>
<accession>A0A5E4A6U8</accession>
<proteinExistence type="predicted"/>
<organism evidence="1 2">
    <name type="scientific">Marmota monax</name>
    <name type="common">Woodchuck</name>
    <dbReference type="NCBI Taxonomy" id="9995"/>
    <lineage>
        <taxon>Eukaryota</taxon>
        <taxon>Metazoa</taxon>
        <taxon>Chordata</taxon>
        <taxon>Craniata</taxon>
        <taxon>Vertebrata</taxon>
        <taxon>Euteleostomi</taxon>
        <taxon>Mammalia</taxon>
        <taxon>Eutheria</taxon>
        <taxon>Euarchontoglires</taxon>
        <taxon>Glires</taxon>
        <taxon>Rodentia</taxon>
        <taxon>Sciuromorpha</taxon>
        <taxon>Sciuridae</taxon>
        <taxon>Xerinae</taxon>
        <taxon>Marmotini</taxon>
        <taxon>Marmota</taxon>
    </lineage>
</organism>
<feature type="non-terminal residue" evidence="1">
    <location>
        <position position="1"/>
    </location>
</feature>
<dbReference type="Proteomes" id="UP000335636">
    <property type="component" value="Unassembled WGS sequence"/>
</dbReference>
<sequence length="53" mass="5750">LATADGLTDVHTELIRGLGHSCPATRSPGRRALRLMLQGHSMVLIRRIPGTFV</sequence>
<dbReference type="AlphaFoldDB" id="A0A5E4A6U8"/>
<dbReference type="EMBL" id="CABDUW010000017">
    <property type="protein sequence ID" value="VTJ52411.1"/>
    <property type="molecule type" value="Genomic_DNA"/>
</dbReference>
<name>A0A5E4A6U8_MARMO</name>